<organism evidence="4 5">
    <name type="scientific">Paenalcaligenes hermetiae</name>
    <dbReference type="NCBI Taxonomy" id="1157987"/>
    <lineage>
        <taxon>Bacteria</taxon>
        <taxon>Pseudomonadati</taxon>
        <taxon>Pseudomonadota</taxon>
        <taxon>Betaproteobacteria</taxon>
        <taxon>Burkholderiales</taxon>
        <taxon>Alcaligenaceae</taxon>
        <taxon>Paenalcaligenes</taxon>
    </lineage>
</organism>
<proteinExistence type="predicted"/>
<evidence type="ECO:0000256" key="2">
    <source>
        <dbReference type="ARBA" id="ARBA00022801"/>
    </source>
</evidence>
<dbReference type="InterPro" id="IPR050582">
    <property type="entry name" value="HAD-like_SerB"/>
</dbReference>
<dbReference type="PANTHER" id="PTHR43344:SF13">
    <property type="entry name" value="PHOSPHATASE RV3661-RELATED"/>
    <property type="match status" value="1"/>
</dbReference>
<keyword evidence="1" id="KW-0479">Metal-binding</keyword>
<dbReference type="SUPFAM" id="SSF56784">
    <property type="entry name" value="HAD-like"/>
    <property type="match status" value="1"/>
</dbReference>
<keyword evidence="2 4" id="KW-0378">Hydrolase</keyword>
<dbReference type="PANTHER" id="PTHR43344">
    <property type="entry name" value="PHOSPHOSERINE PHOSPHATASE"/>
    <property type="match status" value="1"/>
</dbReference>
<dbReference type="InterPro" id="IPR023214">
    <property type="entry name" value="HAD_sf"/>
</dbReference>
<dbReference type="CDD" id="cd02612">
    <property type="entry name" value="HAD_PGPPase"/>
    <property type="match status" value="1"/>
</dbReference>
<keyword evidence="5" id="KW-1185">Reference proteome</keyword>
<dbReference type="InterPro" id="IPR006385">
    <property type="entry name" value="HAD_hydro_SerB1"/>
</dbReference>
<gene>
    <name evidence="4" type="ORF">GCM10023337_11170</name>
</gene>
<dbReference type="EMBL" id="BAABKD010000009">
    <property type="protein sequence ID" value="GAA5088976.1"/>
    <property type="molecule type" value="Genomic_DNA"/>
</dbReference>
<evidence type="ECO:0000313" key="4">
    <source>
        <dbReference type="EMBL" id="GAA5088976.1"/>
    </source>
</evidence>
<dbReference type="Gene3D" id="3.40.50.1000">
    <property type="entry name" value="HAD superfamily/HAD-like"/>
    <property type="match status" value="1"/>
</dbReference>
<accession>A0ABP9M505</accession>
<dbReference type="RefSeq" id="WP_345370276.1">
    <property type="nucleotide sequence ID" value="NZ_BAABKD010000009.1"/>
</dbReference>
<evidence type="ECO:0000256" key="3">
    <source>
        <dbReference type="ARBA" id="ARBA00022842"/>
    </source>
</evidence>
<keyword evidence="3" id="KW-0460">Magnesium</keyword>
<comment type="caution">
    <text evidence="4">The sequence shown here is derived from an EMBL/GenBank/DDBJ whole genome shotgun (WGS) entry which is preliminary data.</text>
</comment>
<dbReference type="NCBIfam" id="TIGR01488">
    <property type="entry name" value="HAD-SF-IB"/>
    <property type="match status" value="1"/>
</dbReference>
<name>A0ABP9M505_9BURK</name>
<dbReference type="NCBIfam" id="TIGR01490">
    <property type="entry name" value="HAD-SF-IB-hyp1"/>
    <property type="match status" value="1"/>
</dbReference>
<dbReference type="GO" id="GO:0016787">
    <property type="term" value="F:hydrolase activity"/>
    <property type="evidence" value="ECO:0007669"/>
    <property type="project" value="UniProtKB-KW"/>
</dbReference>
<dbReference type="Pfam" id="PF12710">
    <property type="entry name" value="HAD"/>
    <property type="match status" value="1"/>
</dbReference>
<sequence>MNSPQNLALFDLDHTLLPLDSDYQWADFLARTGRAGDPAEAQRRNEELMDLYNAGRLTAEASAEFMLGLIANRPREVLMEWQNAFMEEVIIPAILPQAQQLIDQHLAQGDLCAIVTATNEFVTAPIAKHLGFEHLIATIPESQDGMYTGRIYGVPSFQEGKITRVDQWLHELGLRRDQFEKIWFYSDSPNDLPLMEVVSHPVATNPSDRLRQIAQERNWQIIDLFDDLLDAKS</sequence>
<dbReference type="Gene3D" id="1.20.1440.100">
    <property type="entry name" value="SG protein - dephosphorylation function"/>
    <property type="match status" value="1"/>
</dbReference>
<protein>
    <submittedName>
        <fullName evidence="4">HAD family hydrolase</fullName>
    </submittedName>
</protein>
<evidence type="ECO:0000313" key="5">
    <source>
        <dbReference type="Proteomes" id="UP001500227"/>
    </source>
</evidence>
<reference evidence="5" key="1">
    <citation type="journal article" date="2019" name="Int. J. Syst. Evol. Microbiol.">
        <title>The Global Catalogue of Microorganisms (GCM) 10K type strain sequencing project: providing services to taxonomists for standard genome sequencing and annotation.</title>
        <authorList>
            <consortium name="The Broad Institute Genomics Platform"/>
            <consortium name="The Broad Institute Genome Sequencing Center for Infectious Disease"/>
            <person name="Wu L."/>
            <person name="Ma J."/>
        </authorList>
    </citation>
    <scope>NUCLEOTIDE SEQUENCE [LARGE SCALE GENOMIC DNA]</scope>
    <source>
        <strain evidence="5">JCM 18423</strain>
    </source>
</reference>
<evidence type="ECO:0000256" key="1">
    <source>
        <dbReference type="ARBA" id="ARBA00022723"/>
    </source>
</evidence>
<dbReference type="InterPro" id="IPR036412">
    <property type="entry name" value="HAD-like_sf"/>
</dbReference>
<dbReference type="Proteomes" id="UP001500227">
    <property type="component" value="Unassembled WGS sequence"/>
</dbReference>